<gene>
    <name evidence="7" type="ORF">J2S63_001456</name>
</gene>
<feature type="active site" description="Proton acceptor" evidence="4">
    <location>
        <position position="134"/>
    </location>
</feature>
<dbReference type="Pfam" id="PF02146">
    <property type="entry name" value="SIR2"/>
    <property type="match status" value="1"/>
</dbReference>
<evidence type="ECO:0000256" key="1">
    <source>
        <dbReference type="ARBA" id="ARBA00012928"/>
    </source>
</evidence>
<dbReference type="InterPro" id="IPR050134">
    <property type="entry name" value="NAD-dep_sirtuin_deacylases"/>
</dbReference>
<accession>A0ABU2BVZ8</accession>
<keyword evidence="4" id="KW-0862">Zinc</keyword>
<feature type="binding site" evidence="4">
    <location>
        <position position="142"/>
    </location>
    <ligand>
        <name>Zn(2+)</name>
        <dbReference type="ChEBI" id="CHEBI:29105"/>
    </ligand>
</feature>
<evidence type="ECO:0000313" key="8">
    <source>
        <dbReference type="Proteomes" id="UP001183648"/>
    </source>
</evidence>
<evidence type="ECO:0000256" key="5">
    <source>
        <dbReference type="SAM" id="MobiDB-lite"/>
    </source>
</evidence>
<name>A0ABU2BVZ8_9ACTN</name>
<protein>
    <recommendedName>
        <fullName evidence="1">protein acetyllysine N-acetyltransferase</fullName>
        <ecNumber evidence="1">2.3.1.286</ecNumber>
    </recommendedName>
</protein>
<dbReference type="Gene3D" id="3.30.1600.10">
    <property type="entry name" value="SIR2/SIRT2 'Small Domain"/>
    <property type="match status" value="1"/>
</dbReference>
<dbReference type="EMBL" id="JAVDYG010000001">
    <property type="protein sequence ID" value="MDR7361903.1"/>
    <property type="molecule type" value="Genomic_DNA"/>
</dbReference>
<comment type="caution">
    <text evidence="7">The sequence shown here is derived from an EMBL/GenBank/DDBJ whole genome shotgun (WGS) entry which is preliminary data.</text>
</comment>
<dbReference type="RefSeq" id="WP_310300592.1">
    <property type="nucleotide sequence ID" value="NZ_BAAAPS010000008.1"/>
</dbReference>
<dbReference type="PANTHER" id="PTHR11085">
    <property type="entry name" value="NAD-DEPENDENT PROTEIN DEACYLASE SIRTUIN-5, MITOCHONDRIAL-RELATED"/>
    <property type="match status" value="1"/>
</dbReference>
<evidence type="ECO:0000256" key="3">
    <source>
        <dbReference type="ARBA" id="ARBA00023027"/>
    </source>
</evidence>
<dbReference type="SUPFAM" id="SSF52467">
    <property type="entry name" value="DHS-like NAD/FAD-binding domain"/>
    <property type="match status" value="1"/>
</dbReference>
<dbReference type="InterPro" id="IPR026591">
    <property type="entry name" value="Sirtuin_cat_small_dom_sf"/>
</dbReference>
<dbReference type="InterPro" id="IPR026590">
    <property type="entry name" value="Ssirtuin_cat_dom"/>
</dbReference>
<proteinExistence type="predicted"/>
<dbReference type="PANTHER" id="PTHR11085:SF10">
    <property type="entry name" value="NAD-DEPENDENT PROTEIN DEACYLASE SIRTUIN-5, MITOCHONDRIAL-RELATED"/>
    <property type="match status" value="1"/>
</dbReference>
<evidence type="ECO:0000256" key="2">
    <source>
        <dbReference type="ARBA" id="ARBA00022679"/>
    </source>
</evidence>
<evidence type="ECO:0000259" key="6">
    <source>
        <dbReference type="PROSITE" id="PS50305"/>
    </source>
</evidence>
<evidence type="ECO:0000313" key="7">
    <source>
        <dbReference type="EMBL" id="MDR7361903.1"/>
    </source>
</evidence>
<dbReference type="NCBIfam" id="NF003738">
    <property type="entry name" value="PRK05333.1"/>
    <property type="match status" value="1"/>
</dbReference>
<dbReference type="Proteomes" id="UP001183648">
    <property type="component" value="Unassembled WGS sequence"/>
</dbReference>
<dbReference type="InterPro" id="IPR029035">
    <property type="entry name" value="DHS-like_NAD/FAD-binding_dom"/>
</dbReference>
<feature type="binding site" evidence="4">
    <location>
        <position position="197"/>
    </location>
    <ligand>
        <name>Zn(2+)</name>
        <dbReference type="ChEBI" id="CHEBI:29105"/>
    </ligand>
</feature>
<feature type="region of interest" description="Disordered" evidence="5">
    <location>
        <begin position="1"/>
        <end position="20"/>
    </location>
</feature>
<sequence length="298" mass="31967">MTGLARYLAPHEPTGESHDPEAAVELLRSRRFVALTGAGMSTDSGIPDYRGPASAARNGRAPMTYQELVSGPAAQQRYWARAYVGWALMRDALPNAGHHALARFEAGGRCAGVITQNVDGLHEQAGTADVVALHGRISDVVCLSCGDRTSRAVLQCEMAAANPGWLESHRESLSEVHARPDGDADVDDTHRFVVPTCDRCGGSLKPDVVFFGENVPVDRVRRCHDLLDRSEALLVLGSSLTVMSGFRFVRHAVSLGLPVVVVNRGATRGDAHATYKVDGGTTEFLTHPAWLKPAASRP</sequence>
<feature type="domain" description="Deacetylase sirtuin-type" evidence="6">
    <location>
        <begin position="12"/>
        <end position="298"/>
    </location>
</feature>
<organism evidence="7 8">
    <name type="scientific">Nocardioides marmoribigeumensis</name>
    <dbReference type="NCBI Taxonomy" id="433649"/>
    <lineage>
        <taxon>Bacteria</taxon>
        <taxon>Bacillati</taxon>
        <taxon>Actinomycetota</taxon>
        <taxon>Actinomycetes</taxon>
        <taxon>Propionibacteriales</taxon>
        <taxon>Nocardioidaceae</taxon>
        <taxon>Nocardioides</taxon>
    </lineage>
</organism>
<keyword evidence="8" id="KW-1185">Reference proteome</keyword>
<keyword evidence="3" id="KW-0520">NAD</keyword>
<dbReference type="InterPro" id="IPR003000">
    <property type="entry name" value="Sirtuin"/>
</dbReference>
<dbReference type="PROSITE" id="PS50305">
    <property type="entry name" value="SIRTUIN"/>
    <property type="match status" value="1"/>
</dbReference>
<reference evidence="7 8" key="1">
    <citation type="submission" date="2023-07" db="EMBL/GenBank/DDBJ databases">
        <title>Sequencing the genomes of 1000 actinobacteria strains.</title>
        <authorList>
            <person name="Klenk H.-P."/>
        </authorList>
    </citation>
    <scope>NUCLEOTIDE SEQUENCE [LARGE SCALE GENOMIC DNA]</scope>
    <source>
        <strain evidence="7 8">DSM 19426</strain>
    </source>
</reference>
<feature type="binding site" evidence="4">
    <location>
        <position position="200"/>
    </location>
    <ligand>
        <name>Zn(2+)</name>
        <dbReference type="ChEBI" id="CHEBI:29105"/>
    </ligand>
</feature>
<feature type="binding site" evidence="4">
    <location>
        <position position="145"/>
    </location>
    <ligand>
        <name>Zn(2+)</name>
        <dbReference type="ChEBI" id="CHEBI:29105"/>
    </ligand>
</feature>
<evidence type="ECO:0000256" key="4">
    <source>
        <dbReference type="PROSITE-ProRule" id="PRU00236"/>
    </source>
</evidence>
<keyword evidence="2" id="KW-0808">Transferase</keyword>
<dbReference type="EC" id="2.3.1.286" evidence="1"/>
<keyword evidence="4" id="KW-0479">Metal-binding</keyword>
<dbReference type="Gene3D" id="3.40.50.1220">
    <property type="entry name" value="TPP-binding domain"/>
    <property type="match status" value="1"/>
</dbReference>